<evidence type="ECO:0000313" key="2">
    <source>
        <dbReference type="EMBL" id="GMF19188.1"/>
    </source>
</evidence>
<feature type="compositionally biased region" description="Polar residues" evidence="1">
    <location>
        <begin position="76"/>
        <end position="85"/>
    </location>
</feature>
<feature type="compositionally biased region" description="Low complexity" evidence="1">
    <location>
        <begin position="29"/>
        <end position="58"/>
    </location>
</feature>
<proteinExistence type="predicted"/>
<feature type="region of interest" description="Disordered" evidence="1">
    <location>
        <begin position="279"/>
        <end position="298"/>
    </location>
</feature>
<evidence type="ECO:0000313" key="3">
    <source>
        <dbReference type="Proteomes" id="UP001165121"/>
    </source>
</evidence>
<reference evidence="2" key="1">
    <citation type="submission" date="2023-04" db="EMBL/GenBank/DDBJ databases">
        <title>Phytophthora fragariaefolia NBRC 109709.</title>
        <authorList>
            <person name="Ichikawa N."/>
            <person name="Sato H."/>
            <person name="Tonouchi N."/>
        </authorList>
    </citation>
    <scope>NUCLEOTIDE SEQUENCE</scope>
    <source>
        <strain evidence="2">NBRC 109709</strain>
    </source>
</reference>
<dbReference type="AlphaFoldDB" id="A0A9W6TU00"/>
<feature type="compositionally biased region" description="Low complexity" evidence="1">
    <location>
        <begin position="286"/>
        <end position="298"/>
    </location>
</feature>
<feature type="compositionally biased region" description="Basic residues" evidence="1">
    <location>
        <begin position="86"/>
        <end position="95"/>
    </location>
</feature>
<feature type="compositionally biased region" description="Polar residues" evidence="1">
    <location>
        <begin position="1"/>
        <end position="28"/>
    </location>
</feature>
<protein>
    <submittedName>
        <fullName evidence="2">Unnamed protein product</fullName>
    </submittedName>
</protein>
<evidence type="ECO:0000256" key="1">
    <source>
        <dbReference type="SAM" id="MobiDB-lite"/>
    </source>
</evidence>
<accession>A0A9W6TU00</accession>
<comment type="caution">
    <text evidence="2">The sequence shown here is derived from an EMBL/GenBank/DDBJ whole genome shotgun (WGS) entry which is preliminary data.</text>
</comment>
<name>A0A9W6TU00_9STRA</name>
<dbReference type="OrthoDB" id="129776at2759"/>
<organism evidence="2 3">
    <name type="scientific">Phytophthora fragariaefolia</name>
    <dbReference type="NCBI Taxonomy" id="1490495"/>
    <lineage>
        <taxon>Eukaryota</taxon>
        <taxon>Sar</taxon>
        <taxon>Stramenopiles</taxon>
        <taxon>Oomycota</taxon>
        <taxon>Peronosporomycetes</taxon>
        <taxon>Peronosporales</taxon>
        <taxon>Peronosporaceae</taxon>
        <taxon>Phytophthora</taxon>
    </lineage>
</organism>
<gene>
    <name evidence="2" type="ORF">Pfra01_000192200</name>
</gene>
<keyword evidence="3" id="KW-1185">Reference proteome</keyword>
<sequence length="319" mass="33561">MAPSSDTSETGGSSPSVSPHAGTTQASVPSTPSAAPTGGASGGSSESSSASDSVVLSPTLGAVPRSGADAPEAASGVSSADSQPQRRGHRHRWHRPNGPAGSGPFTKPFIGSGPLGPLRTDYKLDRRLEAAESLSDVVDTLAPISRSPAPWEDEISELRDDVASLEARLAASEASLLREVDLRLKAERLCNQASQERNADLDNLQRLRLDHADAARQLVATNIALEQSSQVAAALEQRRRRLDKSLATTHKAIRQGREYFKACIASYGAPLRQLHEYLEQSDRPSSDSGGADAGSTSTMPAAFTTFLEELSQVTSVPKA</sequence>
<dbReference type="Proteomes" id="UP001165121">
    <property type="component" value="Unassembled WGS sequence"/>
</dbReference>
<dbReference type="EMBL" id="BSXT01000148">
    <property type="protein sequence ID" value="GMF19188.1"/>
    <property type="molecule type" value="Genomic_DNA"/>
</dbReference>
<feature type="region of interest" description="Disordered" evidence="1">
    <location>
        <begin position="1"/>
        <end position="114"/>
    </location>
</feature>